<evidence type="ECO:0000313" key="1">
    <source>
        <dbReference type="EMBL" id="GCC40406.1"/>
    </source>
</evidence>
<comment type="caution">
    <text evidence="1">The sequence shown here is derived from an EMBL/GenBank/DDBJ whole genome shotgun (WGS) entry which is preliminary data.</text>
</comment>
<proteinExistence type="predicted"/>
<evidence type="ECO:0000313" key="2">
    <source>
        <dbReference type="Proteomes" id="UP000287033"/>
    </source>
</evidence>
<organism evidence="1 2">
    <name type="scientific">Chiloscyllium punctatum</name>
    <name type="common">Brownbanded bambooshark</name>
    <name type="synonym">Hemiscyllium punctatum</name>
    <dbReference type="NCBI Taxonomy" id="137246"/>
    <lineage>
        <taxon>Eukaryota</taxon>
        <taxon>Metazoa</taxon>
        <taxon>Chordata</taxon>
        <taxon>Craniata</taxon>
        <taxon>Vertebrata</taxon>
        <taxon>Chondrichthyes</taxon>
        <taxon>Elasmobranchii</taxon>
        <taxon>Galeomorphii</taxon>
        <taxon>Galeoidea</taxon>
        <taxon>Orectolobiformes</taxon>
        <taxon>Hemiscylliidae</taxon>
        <taxon>Chiloscyllium</taxon>
    </lineage>
</organism>
<dbReference type="AlphaFoldDB" id="A0A401TCL6"/>
<protein>
    <submittedName>
        <fullName evidence="1">Uncharacterized protein</fullName>
    </submittedName>
</protein>
<reference evidence="1 2" key="1">
    <citation type="journal article" date="2018" name="Nat. Ecol. Evol.">
        <title>Shark genomes provide insights into elasmobranch evolution and the origin of vertebrates.</title>
        <authorList>
            <person name="Hara Y"/>
            <person name="Yamaguchi K"/>
            <person name="Onimaru K"/>
            <person name="Kadota M"/>
            <person name="Koyanagi M"/>
            <person name="Keeley SD"/>
            <person name="Tatsumi K"/>
            <person name="Tanaka K"/>
            <person name="Motone F"/>
            <person name="Kageyama Y"/>
            <person name="Nozu R"/>
            <person name="Adachi N"/>
            <person name="Nishimura O"/>
            <person name="Nakagawa R"/>
            <person name="Tanegashima C"/>
            <person name="Kiyatake I"/>
            <person name="Matsumoto R"/>
            <person name="Murakumo K"/>
            <person name="Nishida K"/>
            <person name="Terakita A"/>
            <person name="Kuratani S"/>
            <person name="Sato K"/>
            <person name="Hyodo S Kuraku.S."/>
        </authorList>
    </citation>
    <scope>NUCLEOTIDE SEQUENCE [LARGE SCALE GENOMIC DNA]</scope>
</reference>
<name>A0A401TCL6_CHIPU</name>
<dbReference type="Proteomes" id="UP000287033">
    <property type="component" value="Unassembled WGS sequence"/>
</dbReference>
<keyword evidence="2" id="KW-1185">Reference proteome</keyword>
<accession>A0A401TCL6</accession>
<sequence>MQPAWRWQLGSLCGSADWLGRTCNASVQGGVALLPDGRALPVSPLFGSLQSAVRIHKLGGGGGNRSGEVVGCLAQHAAVQRITALDLASL</sequence>
<feature type="non-terminal residue" evidence="1">
    <location>
        <position position="90"/>
    </location>
</feature>
<dbReference type="EMBL" id="BEZZ01033377">
    <property type="protein sequence ID" value="GCC40406.1"/>
    <property type="molecule type" value="Genomic_DNA"/>
</dbReference>
<gene>
    <name evidence="1" type="ORF">chiPu_0024135</name>
</gene>